<comment type="caution">
    <text evidence="9">The sequence shown here is derived from an EMBL/GenBank/DDBJ whole genome shotgun (WGS) entry which is preliminary data.</text>
</comment>
<evidence type="ECO:0000256" key="7">
    <source>
        <dbReference type="ARBA" id="ARBA00029833"/>
    </source>
</evidence>
<dbReference type="GeneID" id="95977595"/>
<gene>
    <name evidence="9" type="ORF">AAFC00_003895</name>
</gene>
<dbReference type="RefSeq" id="XP_069201265.1">
    <property type="nucleotide sequence ID" value="XM_069348120.1"/>
</dbReference>
<evidence type="ECO:0000256" key="6">
    <source>
        <dbReference type="ARBA" id="ARBA00023006"/>
    </source>
</evidence>
<protein>
    <recommendedName>
        <fullName evidence="2">Ubiquitin-like-conjugating enzyme ATG10</fullName>
    </recommendedName>
    <alternativeName>
        <fullName evidence="7">Autophagy-related protein 10</fullName>
    </alternativeName>
</protein>
<keyword evidence="6" id="KW-0072">Autophagy</keyword>
<evidence type="ECO:0000256" key="4">
    <source>
        <dbReference type="ARBA" id="ARBA00022786"/>
    </source>
</evidence>
<keyword evidence="5" id="KW-0813">Transport</keyword>
<dbReference type="PANTHER" id="PTHR14957">
    <property type="entry name" value="UBIQUITIN-LIKE-CONJUGATING ENZYME ATG10"/>
    <property type="match status" value="1"/>
</dbReference>
<accession>A0ABR3PFR0</accession>
<dbReference type="Gene3D" id="3.30.1460.50">
    <property type="match status" value="1"/>
</dbReference>
<evidence type="ECO:0000256" key="8">
    <source>
        <dbReference type="SAM" id="MobiDB-lite"/>
    </source>
</evidence>
<evidence type="ECO:0000313" key="9">
    <source>
        <dbReference type="EMBL" id="KAL1304991.1"/>
    </source>
</evidence>
<evidence type="ECO:0000256" key="1">
    <source>
        <dbReference type="ARBA" id="ARBA00005696"/>
    </source>
</evidence>
<dbReference type="EMBL" id="JBFMKM010000008">
    <property type="protein sequence ID" value="KAL1304991.1"/>
    <property type="molecule type" value="Genomic_DNA"/>
</dbReference>
<name>A0ABR3PFR0_9PEZI</name>
<sequence length="199" mass="21863">MTKVLSHFPFITVEEFEEACRHIDRWSEFELSLAGPVSLKLSKSTSLNAIHKPDEDGDENEVNEDDEELLQSDSNVPPAVRLDYEIMLSTSYRVPVVYMQCRDSYLSIDQVYDALVPASGSSAMRAVGVLGALSMTDHPLTGLPAYFVHPCRTAEAIRSSSASSQMDPLAYMMLWFGVIGSSVGLSVPTKVALHSNICN</sequence>
<keyword evidence="4" id="KW-0833">Ubl conjugation pathway</keyword>
<evidence type="ECO:0000256" key="3">
    <source>
        <dbReference type="ARBA" id="ARBA00022679"/>
    </source>
</evidence>
<keyword evidence="5" id="KW-0653">Protein transport</keyword>
<proteinExistence type="inferred from homology"/>
<dbReference type="InterPro" id="IPR007135">
    <property type="entry name" value="Atg3/Atg10"/>
</dbReference>
<feature type="compositionally biased region" description="Acidic residues" evidence="8">
    <location>
        <begin position="55"/>
        <end position="70"/>
    </location>
</feature>
<comment type="similarity">
    <text evidence="1">Belongs to the ATG10 family.</text>
</comment>
<evidence type="ECO:0000256" key="2">
    <source>
        <dbReference type="ARBA" id="ARBA00021099"/>
    </source>
</evidence>
<dbReference type="Pfam" id="PF03987">
    <property type="entry name" value="Autophagy_act_C"/>
    <property type="match status" value="1"/>
</dbReference>
<keyword evidence="10" id="KW-1185">Reference proteome</keyword>
<evidence type="ECO:0000313" key="10">
    <source>
        <dbReference type="Proteomes" id="UP001562354"/>
    </source>
</evidence>
<dbReference type="Proteomes" id="UP001562354">
    <property type="component" value="Unassembled WGS sequence"/>
</dbReference>
<dbReference type="PANTHER" id="PTHR14957:SF1">
    <property type="entry name" value="UBIQUITIN-LIKE-CONJUGATING ENZYME ATG10"/>
    <property type="match status" value="1"/>
</dbReference>
<evidence type="ECO:0000256" key="5">
    <source>
        <dbReference type="ARBA" id="ARBA00022927"/>
    </source>
</evidence>
<keyword evidence="3" id="KW-0808">Transferase</keyword>
<feature type="region of interest" description="Disordered" evidence="8">
    <location>
        <begin position="48"/>
        <end position="74"/>
    </location>
</feature>
<organism evidence="9 10">
    <name type="scientific">Neodothiora populina</name>
    <dbReference type="NCBI Taxonomy" id="2781224"/>
    <lineage>
        <taxon>Eukaryota</taxon>
        <taxon>Fungi</taxon>
        <taxon>Dikarya</taxon>
        <taxon>Ascomycota</taxon>
        <taxon>Pezizomycotina</taxon>
        <taxon>Dothideomycetes</taxon>
        <taxon>Dothideomycetidae</taxon>
        <taxon>Dothideales</taxon>
        <taxon>Dothioraceae</taxon>
        <taxon>Neodothiora</taxon>
    </lineage>
</organism>
<reference evidence="9 10" key="1">
    <citation type="submission" date="2024-07" db="EMBL/GenBank/DDBJ databases">
        <title>Draft sequence of the Neodothiora populina.</title>
        <authorList>
            <person name="Drown D.D."/>
            <person name="Schuette U.S."/>
            <person name="Buechlein A.B."/>
            <person name="Rusch D.R."/>
            <person name="Winton L.W."/>
            <person name="Adams G.A."/>
        </authorList>
    </citation>
    <scope>NUCLEOTIDE SEQUENCE [LARGE SCALE GENOMIC DNA]</scope>
    <source>
        <strain evidence="9 10">CPC 39397</strain>
    </source>
</reference>